<dbReference type="GO" id="GO:0016829">
    <property type="term" value="F:lyase activity"/>
    <property type="evidence" value="ECO:0007669"/>
    <property type="project" value="UniProtKB-KW"/>
</dbReference>
<dbReference type="PANTHER" id="PTHR13604:SF0">
    <property type="entry name" value="ABASIC SITE PROCESSING PROTEIN HMCES"/>
    <property type="match status" value="1"/>
</dbReference>
<dbReference type="EC" id="3.4.-.-" evidence="8"/>
<evidence type="ECO:0000256" key="2">
    <source>
        <dbReference type="ARBA" id="ARBA00022670"/>
    </source>
</evidence>
<dbReference type="GO" id="GO:0008233">
    <property type="term" value="F:peptidase activity"/>
    <property type="evidence" value="ECO:0007669"/>
    <property type="project" value="UniProtKB-KW"/>
</dbReference>
<proteinExistence type="inferred from homology"/>
<dbReference type="AlphaFoldDB" id="A0A5N6MR70"/>
<protein>
    <recommendedName>
        <fullName evidence="8">Abasic site processing protein</fullName>
        <ecNumber evidence="8">3.4.-.-</ecNumber>
    </recommendedName>
</protein>
<evidence type="ECO:0000313" key="9">
    <source>
        <dbReference type="EMBL" id="KAD3720597.1"/>
    </source>
</evidence>
<keyword evidence="5" id="KW-0190">Covalent protein-DNA linkage</keyword>
<evidence type="ECO:0000256" key="3">
    <source>
        <dbReference type="ARBA" id="ARBA00022763"/>
    </source>
</evidence>
<evidence type="ECO:0000313" key="10">
    <source>
        <dbReference type="Proteomes" id="UP000326852"/>
    </source>
</evidence>
<dbReference type="GO" id="GO:0006508">
    <property type="term" value="P:proteolysis"/>
    <property type="evidence" value="ECO:0007669"/>
    <property type="project" value="UniProtKB-KW"/>
</dbReference>
<dbReference type="Pfam" id="PF02586">
    <property type="entry name" value="SRAP"/>
    <property type="match status" value="1"/>
</dbReference>
<gene>
    <name evidence="9" type="ORF">GD627_07250</name>
</gene>
<comment type="caution">
    <text evidence="9">The sequence shown here is derived from an EMBL/GenBank/DDBJ whole genome shotgun (WGS) entry which is preliminary data.</text>
</comment>
<dbReference type="GO" id="GO:0003697">
    <property type="term" value="F:single-stranded DNA binding"/>
    <property type="evidence" value="ECO:0007669"/>
    <property type="project" value="InterPro"/>
</dbReference>
<name>A0A5N6MR70_9MICC</name>
<keyword evidence="10" id="KW-1185">Reference proteome</keyword>
<dbReference type="InterPro" id="IPR003738">
    <property type="entry name" value="SRAP"/>
</dbReference>
<keyword evidence="4 8" id="KW-0378">Hydrolase</keyword>
<sequence>MCGRYVMARTTADLVAEAEAEAEADANLELRASWNVAPTSDVPVVLERLVDGRRVREVHVAKWGLVPGWAKDASVGVRAFNARSETVLEKPTFRDAVAARRCAVPVDGYYEWKAGPGKARRPFYVSRTDGRPIFLAGLYEWWRDPAKGPGDPQRWLLSTTILTVASPPADSTEPVLRELGELHDRLPLPLSPEAMAAWLDPAALPRRNPAGTNSAGTSPGGTNAAALVGMAVAQAHPAASDWQVRPAHPEVGNVRNDGEYLLHPDTSAAVDVLF</sequence>
<keyword evidence="3" id="KW-0227">DNA damage</keyword>
<keyword evidence="6" id="KW-0238">DNA-binding</keyword>
<dbReference type="Gene3D" id="3.90.1680.10">
    <property type="entry name" value="SOS response associated peptidase-like"/>
    <property type="match status" value="1"/>
</dbReference>
<keyword evidence="7" id="KW-0456">Lyase</keyword>
<organism evidence="9 10">
    <name type="scientific">Arthrobacter yangruifuii</name>
    <dbReference type="NCBI Taxonomy" id="2606616"/>
    <lineage>
        <taxon>Bacteria</taxon>
        <taxon>Bacillati</taxon>
        <taxon>Actinomycetota</taxon>
        <taxon>Actinomycetes</taxon>
        <taxon>Micrococcales</taxon>
        <taxon>Micrococcaceae</taxon>
        <taxon>Arthrobacter</taxon>
    </lineage>
</organism>
<dbReference type="PANTHER" id="PTHR13604">
    <property type="entry name" value="DC12-RELATED"/>
    <property type="match status" value="1"/>
</dbReference>
<evidence type="ECO:0000256" key="8">
    <source>
        <dbReference type="RuleBase" id="RU364100"/>
    </source>
</evidence>
<reference evidence="9 10" key="1">
    <citation type="submission" date="2019-08" db="EMBL/GenBank/DDBJ databases">
        <title>Arthrobacter sp. nov., isolated from plateau pika and Tibetan wild ass.</title>
        <authorList>
            <person name="Ge Y."/>
        </authorList>
    </citation>
    <scope>NUCLEOTIDE SEQUENCE [LARGE SCALE GENOMIC DNA]</scope>
    <source>
        <strain evidence="9 10">785</strain>
    </source>
</reference>
<evidence type="ECO:0000256" key="5">
    <source>
        <dbReference type="ARBA" id="ARBA00023124"/>
    </source>
</evidence>
<comment type="similarity">
    <text evidence="1 8">Belongs to the SOS response-associated peptidase family.</text>
</comment>
<keyword evidence="2 8" id="KW-0645">Protease</keyword>
<dbReference type="EMBL" id="VTFX01000003">
    <property type="protein sequence ID" value="KAD3720597.1"/>
    <property type="molecule type" value="Genomic_DNA"/>
</dbReference>
<evidence type="ECO:0000256" key="6">
    <source>
        <dbReference type="ARBA" id="ARBA00023125"/>
    </source>
</evidence>
<dbReference type="SUPFAM" id="SSF143081">
    <property type="entry name" value="BB1717-like"/>
    <property type="match status" value="1"/>
</dbReference>
<evidence type="ECO:0000256" key="1">
    <source>
        <dbReference type="ARBA" id="ARBA00008136"/>
    </source>
</evidence>
<dbReference type="GO" id="GO:0106300">
    <property type="term" value="P:protein-DNA covalent cross-linking repair"/>
    <property type="evidence" value="ECO:0007669"/>
    <property type="project" value="InterPro"/>
</dbReference>
<evidence type="ECO:0000256" key="7">
    <source>
        <dbReference type="ARBA" id="ARBA00023239"/>
    </source>
</evidence>
<dbReference type="InterPro" id="IPR036590">
    <property type="entry name" value="SRAP-like"/>
</dbReference>
<evidence type="ECO:0000256" key="4">
    <source>
        <dbReference type="ARBA" id="ARBA00022801"/>
    </source>
</evidence>
<dbReference type="RefSeq" id="WP_152271967.1">
    <property type="nucleotide sequence ID" value="NZ_VTFX01000003.1"/>
</dbReference>
<dbReference type="Proteomes" id="UP000326852">
    <property type="component" value="Unassembled WGS sequence"/>
</dbReference>
<accession>A0A5N6MR70</accession>